<evidence type="ECO:0000259" key="1">
    <source>
        <dbReference type="Pfam" id="PF00248"/>
    </source>
</evidence>
<keyword evidence="3" id="KW-1185">Reference proteome</keyword>
<dbReference type="Gene3D" id="3.20.20.100">
    <property type="entry name" value="NADP-dependent oxidoreductase domain"/>
    <property type="match status" value="1"/>
</dbReference>
<sequence>MVKWFRFQILLAELTFGELNNQLVTLKGHGMQPDAKMKFGRVDLEVTAFGFGTAPVGNIFREIDEETSDNMFQTAWKSGVRYYDTAPMYGHGLSELRTGHSLRWKNRDDYVLSSKVGRVLKPARKQDIDYAPWTNAGRFKVNFDYGYDGTMRSFEDSLQRLNLERMDICFIHDIDRFTRGDEQPEVFKQAMDGCWKALLELRDQGVVKAIGVGVNEWQVCHEALKQRDFDCFLLAGRYTLLEQESLNEFLPLCEERGAAVVVGGGFNSGILATGAIEGAKYNYAPAPADIMGKVSRIETVCAEFGVPLPAAALQFVVAHPAIPSFIAGTRTVEQLQKNLDWFSHPIPVEFWSELKAKGLLREDAPTP</sequence>
<dbReference type="AlphaFoldDB" id="A0A0M7A6B6"/>
<dbReference type="GO" id="GO:0005829">
    <property type="term" value="C:cytosol"/>
    <property type="evidence" value="ECO:0007669"/>
    <property type="project" value="TreeGrafter"/>
</dbReference>
<dbReference type="Proteomes" id="UP000049983">
    <property type="component" value="Unassembled WGS sequence"/>
</dbReference>
<keyword evidence="2" id="KW-0560">Oxidoreductase</keyword>
<dbReference type="EC" id="1.1.1.107" evidence="2"/>
<proteinExistence type="predicted"/>
<dbReference type="STRING" id="311410.LA5095_01062"/>
<dbReference type="SUPFAM" id="SSF51430">
    <property type="entry name" value="NAD(P)-linked oxidoreductase"/>
    <property type="match status" value="1"/>
</dbReference>
<dbReference type="GO" id="GO:0050235">
    <property type="term" value="F:pyridoxal 4-dehydrogenase activity"/>
    <property type="evidence" value="ECO:0007669"/>
    <property type="project" value="UniProtKB-EC"/>
</dbReference>
<dbReference type="EMBL" id="CXWC01000010">
    <property type="protein sequence ID" value="CTQ69966.1"/>
    <property type="molecule type" value="Genomic_DNA"/>
</dbReference>
<organism evidence="2 3">
    <name type="scientific">Roseibium album</name>
    <dbReference type="NCBI Taxonomy" id="311410"/>
    <lineage>
        <taxon>Bacteria</taxon>
        <taxon>Pseudomonadati</taxon>
        <taxon>Pseudomonadota</taxon>
        <taxon>Alphaproteobacteria</taxon>
        <taxon>Hyphomicrobiales</taxon>
        <taxon>Stappiaceae</taxon>
        <taxon>Roseibium</taxon>
    </lineage>
</organism>
<dbReference type="InterPro" id="IPR023210">
    <property type="entry name" value="NADP_OxRdtase_dom"/>
</dbReference>
<name>A0A0M7A6B6_9HYPH</name>
<dbReference type="InterPro" id="IPR020471">
    <property type="entry name" value="AKR"/>
</dbReference>
<gene>
    <name evidence="2" type="primary">pld1_2</name>
    <name evidence="2" type="ORF">LA5096_02317</name>
</gene>
<evidence type="ECO:0000313" key="2">
    <source>
        <dbReference type="EMBL" id="CTQ69966.1"/>
    </source>
</evidence>
<feature type="domain" description="NADP-dependent oxidoreductase" evidence="1">
    <location>
        <begin position="50"/>
        <end position="356"/>
    </location>
</feature>
<dbReference type="InterPro" id="IPR036812">
    <property type="entry name" value="NAD(P)_OxRdtase_dom_sf"/>
</dbReference>
<reference evidence="3" key="1">
    <citation type="submission" date="2015-07" db="EMBL/GenBank/DDBJ databases">
        <authorList>
            <person name="Rodrigo-Torres Lidia"/>
            <person name="Arahal R.David."/>
        </authorList>
    </citation>
    <scope>NUCLEOTIDE SEQUENCE [LARGE SCALE GENOMIC DNA]</scope>
    <source>
        <strain evidence="3">CECT 5096</strain>
    </source>
</reference>
<accession>A0A0M7A6B6</accession>
<dbReference type="PANTHER" id="PTHR42686:SF1">
    <property type="entry name" value="GH17980P-RELATED"/>
    <property type="match status" value="1"/>
</dbReference>
<dbReference type="Pfam" id="PF00248">
    <property type="entry name" value="Aldo_ket_red"/>
    <property type="match status" value="1"/>
</dbReference>
<dbReference type="PANTHER" id="PTHR42686">
    <property type="entry name" value="GH17980P-RELATED"/>
    <property type="match status" value="1"/>
</dbReference>
<evidence type="ECO:0000313" key="3">
    <source>
        <dbReference type="Proteomes" id="UP000049983"/>
    </source>
</evidence>
<protein>
    <submittedName>
        <fullName evidence="2">Pyridoxal 4-dehydrogenase</fullName>
        <ecNumber evidence="2">1.1.1.107</ecNumber>
    </submittedName>
</protein>